<dbReference type="PANTHER" id="PTHR38011">
    <property type="entry name" value="DIHYDROFOLATE REDUCTASE FAMILY PROTEIN (AFU_ORTHOLOGUE AFUA_8G06820)"/>
    <property type="match status" value="1"/>
</dbReference>
<accession>A0ABY6IY75</accession>
<sequence length="202" mass="22779">MRRIIYQATVSLDGFFEGPGHELDWHIVDEQFNKCAVQLLNSVDTLIFGRVTYELMAGYWPTWHSQHSDATVAHKMNNLQKLVFSNSLQSVDWKNAVLVRESAAEILQRLKSLPGGDMAILGSSQLAASLLSHHLIDEFRLTLSPVVLGKGNTLFNGLLEQYKLTLTRARMFRSGNVLLTYRPADKPHQLTLRYSAAARRNA</sequence>
<dbReference type="InterPro" id="IPR050765">
    <property type="entry name" value="Riboflavin_Biosynth_HTPR"/>
</dbReference>
<protein>
    <submittedName>
        <fullName evidence="2">Dihydrofolate reductase family protein</fullName>
    </submittedName>
</protein>
<evidence type="ECO:0000259" key="1">
    <source>
        <dbReference type="Pfam" id="PF01872"/>
    </source>
</evidence>
<evidence type="ECO:0000313" key="3">
    <source>
        <dbReference type="Proteomes" id="UP001162741"/>
    </source>
</evidence>
<dbReference type="Proteomes" id="UP001162741">
    <property type="component" value="Chromosome"/>
</dbReference>
<dbReference type="Pfam" id="PF01872">
    <property type="entry name" value="RibD_C"/>
    <property type="match status" value="1"/>
</dbReference>
<dbReference type="PANTHER" id="PTHR38011:SF11">
    <property type="entry name" value="2,5-DIAMINO-6-RIBOSYLAMINO-4(3H)-PYRIMIDINONE 5'-PHOSPHATE REDUCTASE"/>
    <property type="match status" value="1"/>
</dbReference>
<dbReference type="RefSeq" id="WP_264280621.1">
    <property type="nucleotide sequence ID" value="NZ_CP107006.1"/>
</dbReference>
<dbReference type="InterPro" id="IPR024072">
    <property type="entry name" value="DHFR-like_dom_sf"/>
</dbReference>
<proteinExistence type="predicted"/>
<gene>
    <name evidence="2" type="ORF">MKQ68_19855</name>
</gene>
<organism evidence="2 3">
    <name type="scientific">Chitinophaga horti</name>
    <dbReference type="NCBI Taxonomy" id="2920382"/>
    <lineage>
        <taxon>Bacteria</taxon>
        <taxon>Pseudomonadati</taxon>
        <taxon>Bacteroidota</taxon>
        <taxon>Chitinophagia</taxon>
        <taxon>Chitinophagales</taxon>
        <taxon>Chitinophagaceae</taxon>
        <taxon>Chitinophaga</taxon>
    </lineage>
</organism>
<dbReference type="SUPFAM" id="SSF53597">
    <property type="entry name" value="Dihydrofolate reductase-like"/>
    <property type="match status" value="1"/>
</dbReference>
<keyword evidence="3" id="KW-1185">Reference proteome</keyword>
<reference evidence="2" key="1">
    <citation type="submission" date="2022-10" db="EMBL/GenBank/DDBJ databases">
        <title>Chitinophaga sp. nov., isolated from soil.</title>
        <authorList>
            <person name="Jeon C.O."/>
        </authorList>
    </citation>
    <scope>NUCLEOTIDE SEQUENCE</scope>
    <source>
        <strain evidence="2">R8</strain>
    </source>
</reference>
<dbReference type="Gene3D" id="3.40.430.10">
    <property type="entry name" value="Dihydrofolate Reductase, subunit A"/>
    <property type="match status" value="1"/>
</dbReference>
<feature type="domain" description="Bacterial bifunctional deaminase-reductase C-terminal" evidence="1">
    <location>
        <begin position="3"/>
        <end position="177"/>
    </location>
</feature>
<dbReference type="InterPro" id="IPR002734">
    <property type="entry name" value="RibDG_C"/>
</dbReference>
<name>A0ABY6IY75_9BACT</name>
<dbReference type="EMBL" id="CP107006">
    <property type="protein sequence ID" value="UYQ92343.1"/>
    <property type="molecule type" value="Genomic_DNA"/>
</dbReference>
<evidence type="ECO:0000313" key="2">
    <source>
        <dbReference type="EMBL" id="UYQ92343.1"/>
    </source>
</evidence>